<feature type="domain" description="Knottins-like" evidence="5">
    <location>
        <begin position="31"/>
        <end position="79"/>
    </location>
</feature>
<evidence type="ECO:0000256" key="3">
    <source>
        <dbReference type="ARBA" id="ARBA00023157"/>
    </source>
</evidence>
<proteinExistence type="predicted"/>
<protein>
    <submittedName>
        <fullName evidence="7">Uncharacterized protein LOC113850745</fullName>
    </submittedName>
</protein>
<dbReference type="SMART" id="SM00505">
    <property type="entry name" value="Knot1"/>
    <property type="match status" value="2"/>
</dbReference>
<dbReference type="GO" id="GO:0050832">
    <property type="term" value="P:defense response to fungus"/>
    <property type="evidence" value="ECO:0007669"/>
    <property type="project" value="UniProtKB-KW"/>
</dbReference>
<organism evidence="6 7">
    <name type="scientific">Abrus precatorius</name>
    <name type="common">Indian licorice</name>
    <name type="synonym">Glycine abrus</name>
    <dbReference type="NCBI Taxonomy" id="3816"/>
    <lineage>
        <taxon>Eukaryota</taxon>
        <taxon>Viridiplantae</taxon>
        <taxon>Streptophyta</taxon>
        <taxon>Embryophyta</taxon>
        <taxon>Tracheophyta</taxon>
        <taxon>Spermatophyta</taxon>
        <taxon>Magnoliopsida</taxon>
        <taxon>eudicotyledons</taxon>
        <taxon>Gunneridae</taxon>
        <taxon>Pentapetalae</taxon>
        <taxon>rosids</taxon>
        <taxon>fabids</taxon>
        <taxon>Fabales</taxon>
        <taxon>Fabaceae</taxon>
        <taxon>Papilionoideae</taxon>
        <taxon>50 kb inversion clade</taxon>
        <taxon>NPAAA clade</taxon>
        <taxon>indigoferoid/millettioid clade</taxon>
        <taxon>Abreae</taxon>
        <taxon>Abrus</taxon>
    </lineage>
</organism>
<evidence type="ECO:0000256" key="4">
    <source>
        <dbReference type="SAM" id="SignalP"/>
    </source>
</evidence>
<dbReference type="InterPro" id="IPR003614">
    <property type="entry name" value="Knottins"/>
</dbReference>
<dbReference type="OrthoDB" id="1378200at2759"/>
<dbReference type="GeneID" id="113850745"/>
<dbReference type="Pfam" id="PF00304">
    <property type="entry name" value="Gamma-thionin"/>
    <property type="match status" value="2"/>
</dbReference>
<feature type="signal peptide" evidence="4">
    <location>
        <begin position="1"/>
        <end position="29"/>
    </location>
</feature>
<dbReference type="InterPro" id="IPR036574">
    <property type="entry name" value="Scorpion_toxin-like_sf"/>
</dbReference>
<sequence>MGFSAPKFFTIFVLLCLALLFFTTQEVQADICKRRSRTWKGPCLDNKSCRDQCVNVEHENAIFGGCHQDGFGFACFSSSMASFAPKFSTIFVFSLLLFFIWEVQAGEPCQCRSKTWFGPCFDSNGCKNQCINQEQANFGACHRQGIGTACFCYYTCGTQPC</sequence>
<dbReference type="Gene3D" id="3.30.30.10">
    <property type="entry name" value="Knottin, scorpion toxin-like"/>
    <property type="match status" value="2"/>
</dbReference>
<dbReference type="KEGG" id="aprc:113850745"/>
<feature type="chain" id="PRO_5033997201" evidence="4">
    <location>
        <begin position="30"/>
        <end position="161"/>
    </location>
</feature>
<keyword evidence="4" id="KW-0732">Signal</keyword>
<dbReference type="PANTHER" id="PTHR33147:SF46">
    <property type="entry name" value="DEFENSIN-LIKE PROTEIN 19"/>
    <property type="match status" value="1"/>
</dbReference>
<accession>A0A8B8K050</accession>
<evidence type="ECO:0000313" key="7">
    <source>
        <dbReference type="RefSeq" id="XP_027337095.1"/>
    </source>
</evidence>
<reference evidence="6" key="1">
    <citation type="journal article" date="2019" name="Toxins">
        <title>Detection of Abrin-Like and Prepropulchellin-Like Toxin Genes and Transcripts Using Whole Genome Sequencing and Full-Length Transcript Sequencing of Abrus precatorius.</title>
        <authorList>
            <person name="Hovde B.T."/>
            <person name="Daligault H.E."/>
            <person name="Hanschen E.R."/>
            <person name="Kunde Y.A."/>
            <person name="Johnson M.B."/>
            <person name="Starkenburg S.R."/>
            <person name="Johnson S.L."/>
        </authorList>
    </citation>
    <scope>NUCLEOTIDE SEQUENCE [LARGE SCALE GENOMIC DNA]</scope>
</reference>
<gene>
    <name evidence="7" type="primary">LOC113850745</name>
</gene>
<evidence type="ECO:0000256" key="1">
    <source>
        <dbReference type="ARBA" id="ARBA00022529"/>
    </source>
</evidence>
<evidence type="ECO:0000256" key="2">
    <source>
        <dbReference type="ARBA" id="ARBA00022577"/>
    </source>
</evidence>
<keyword evidence="1" id="KW-0929">Antimicrobial</keyword>
<dbReference type="RefSeq" id="XP_027337095.1">
    <property type="nucleotide sequence ID" value="XM_027481294.1"/>
</dbReference>
<evidence type="ECO:0000259" key="5">
    <source>
        <dbReference type="SMART" id="SM00505"/>
    </source>
</evidence>
<dbReference type="AlphaFoldDB" id="A0A8B8K050"/>
<keyword evidence="6" id="KW-1185">Reference proteome</keyword>
<dbReference type="GO" id="GO:0031640">
    <property type="term" value="P:killing of cells of another organism"/>
    <property type="evidence" value="ECO:0007669"/>
    <property type="project" value="UniProtKB-KW"/>
</dbReference>
<keyword evidence="3" id="KW-1015">Disulfide bond</keyword>
<name>A0A8B8K050_ABRPR</name>
<feature type="domain" description="Knottins-like" evidence="5">
    <location>
        <begin position="108"/>
        <end position="156"/>
    </location>
</feature>
<dbReference type="Proteomes" id="UP000694853">
    <property type="component" value="Unplaced"/>
</dbReference>
<dbReference type="PANTHER" id="PTHR33147">
    <property type="entry name" value="DEFENSIN-LIKE PROTEIN 1"/>
    <property type="match status" value="1"/>
</dbReference>
<evidence type="ECO:0000313" key="6">
    <source>
        <dbReference type="Proteomes" id="UP000694853"/>
    </source>
</evidence>
<dbReference type="SUPFAM" id="SSF57095">
    <property type="entry name" value="Scorpion toxin-like"/>
    <property type="match status" value="2"/>
</dbReference>
<reference evidence="7" key="2">
    <citation type="submission" date="2025-08" db="UniProtKB">
        <authorList>
            <consortium name="RefSeq"/>
        </authorList>
    </citation>
    <scope>IDENTIFICATION</scope>
    <source>
        <tissue evidence="7">Young leaves</tissue>
    </source>
</reference>
<keyword evidence="2" id="KW-0295">Fungicide</keyword>